<dbReference type="PIRSF" id="PIRSF017804">
    <property type="entry name" value="Secretion_EccD1"/>
    <property type="match status" value="1"/>
</dbReference>
<comment type="subcellular location">
    <subcellularLocation>
        <location evidence="1">Cell membrane</location>
        <topology evidence="1">Multi-pass membrane protein</topology>
    </subcellularLocation>
</comment>
<feature type="transmembrane region" description="Helical" evidence="7">
    <location>
        <begin position="367"/>
        <end position="388"/>
    </location>
</feature>
<evidence type="ECO:0000256" key="7">
    <source>
        <dbReference type="SAM" id="Phobius"/>
    </source>
</evidence>
<evidence type="ECO:0000256" key="4">
    <source>
        <dbReference type="ARBA" id="ARBA00022692"/>
    </source>
</evidence>
<keyword evidence="10" id="KW-1185">Reference proteome</keyword>
<accession>A0ABP9RSI4</accession>
<organism evidence="9 10">
    <name type="scientific">Rugosimonospora acidiphila</name>
    <dbReference type="NCBI Taxonomy" id="556531"/>
    <lineage>
        <taxon>Bacteria</taxon>
        <taxon>Bacillati</taxon>
        <taxon>Actinomycetota</taxon>
        <taxon>Actinomycetes</taxon>
        <taxon>Micromonosporales</taxon>
        <taxon>Micromonosporaceae</taxon>
        <taxon>Rugosimonospora</taxon>
    </lineage>
</organism>
<feature type="transmembrane region" description="Helical" evidence="7">
    <location>
        <begin position="202"/>
        <end position="222"/>
    </location>
</feature>
<feature type="transmembrane region" description="Helical" evidence="7">
    <location>
        <begin position="426"/>
        <end position="449"/>
    </location>
</feature>
<evidence type="ECO:0000256" key="6">
    <source>
        <dbReference type="ARBA" id="ARBA00023136"/>
    </source>
</evidence>
<evidence type="ECO:0000256" key="3">
    <source>
        <dbReference type="ARBA" id="ARBA00022475"/>
    </source>
</evidence>
<keyword evidence="6 7" id="KW-0472">Membrane</keyword>
<feature type="transmembrane region" description="Helical" evidence="7">
    <location>
        <begin position="315"/>
        <end position="336"/>
    </location>
</feature>
<feature type="transmembrane region" description="Helical" evidence="7">
    <location>
        <begin position="229"/>
        <end position="250"/>
    </location>
</feature>
<gene>
    <name evidence="9" type="primary">eccD_1</name>
    <name evidence="9" type="ORF">GCM10023322_27940</name>
</gene>
<dbReference type="Proteomes" id="UP001501570">
    <property type="component" value="Unassembled WGS sequence"/>
</dbReference>
<comment type="caution">
    <text evidence="9">The sequence shown here is derived from an EMBL/GenBank/DDBJ whole genome shotgun (WGS) entry which is preliminary data.</text>
</comment>
<evidence type="ECO:0000256" key="1">
    <source>
        <dbReference type="ARBA" id="ARBA00004651"/>
    </source>
</evidence>
<protein>
    <submittedName>
        <fullName evidence="9">Type VII secretion integral membrane protein EccD</fullName>
    </submittedName>
</protein>
<evidence type="ECO:0000256" key="2">
    <source>
        <dbReference type="ARBA" id="ARBA00006162"/>
    </source>
</evidence>
<evidence type="ECO:0000313" key="9">
    <source>
        <dbReference type="EMBL" id="GAA5185054.1"/>
    </source>
</evidence>
<feature type="transmembrane region" description="Helical" evidence="7">
    <location>
        <begin position="394"/>
        <end position="414"/>
    </location>
</feature>
<dbReference type="Gene3D" id="3.10.20.90">
    <property type="entry name" value="Phosphatidylinositol 3-kinase Catalytic Subunit, Chain A, domain 1"/>
    <property type="match status" value="1"/>
</dbReference>
<dbReference type="Pfam" id="PF19053">
    <property type="entry name" value="EccD"/>
    <property type="match status" value="1"/>
</dbReference>
<name>A0ABP9RSI4_9ACTN</name>
<proteinExistence type="inferred from homology"/>
<evidence type="ECO:0000313" key="10">
    <source>
        <dbReference type="Proteomes" id="UP001501570"/>
    </source>
</evidence>
<feature type="transmembrane region" description="Helical" evidence="7">
    <location>
        <begin position="117"/>
        <end position="136"/>
    </location>
</feature>
<feature type="transmembrane region" description="Helical" evidence="7">
    <location>
        <begin position="256"/>
        <end position="277"/>
    </location>
</feature>
<feature type="domain" description="EccD-like transmembrane" evidence="8">
    <location>
        <begin position="115"/>
        <end position="454"/>
    </location>
</feature>
<dbReference type="InterPro" id="IPR024962">
    <property type="entry name" value="YukD-like"/>
</dbReference>
<comment type="similarity">
    <text evidence="2">Belongs to the EccD/Snm4 family.</text>
</comment>
<sequence>MASLLSRVTIVAPRGRVDVALPADVPLVDLLPTLLEASGGAAENPGRRGGWVLSRMNGDEFDNSRTPAQLSVRDGELLYLRPRGEAGPLMVFDDLVDALASGTRDRRGRWVPQTTRLAGRIAAILAVAGGAVALPFAGPPYLFVGVTGLALTVILLVVAMVFTRALGEAWTGTAFALVATVYAGVGGLFLLAGDRSASQLTLAHVAVAVTAAVIAAVLASAGVPTAAPIFLSAGVCAVAVFAALGISAAMGRGVAAGASITVALAYAILPVMPMLAYRFAGLPRPSVPTDREHLRQENETVDAARVLHLGQRADFFLSSMLGTLSIVSAAAAVLVVSAGGRGLAMAGVLVLLPILRSRWFRGRTQRIPLLITGGTALTAVAVTLFVQAGQVQRLLAVLGVALVVAAASIGFGLAGQRPQSPPWTRFLDIVETVLILALLPLAAWVSGVLDAVRAIRG</sequence>
<dbReference type="InterPro" id="IPR044049">
    <property type="entry name" value="EccD_transm"/>
</dbReference>
<dbReference type="RefSeq" id="WP_345629631.1">
    <property type="nucleotide sequence ID" value="NZ_BAABJQ010000007.1"/>
</dbReference>
<dbReference type="Pfam" id="PF08817">
    <property type="entry name" value="YukD"/>
    <property type="match status" value="1"/>
</dbReference>
<feature type="transmembrane region" description="Helical" evidence="7">
    <location>
        <begin position="342"/>
        <end position="360"/>
    </location>
</feature>
<dbReference type="NCBIfam" id="TIGR03920">
    <property type="entry name" value="T7SS_EccD"/>
    <property type="match status" value="1"/>
</dbReference>
<dbReference type="EMBL" id="BAABJQ010000007">
    <property type="protein sequence ID" value="GAA5185054.1"/>
    <property type="molecule type" value="Genomic_DNA"/>
</dbReference>
<reference evidence="10" key="1">
    <citation type="journal article" date="2019" name="Int. J. Syst. Evol. Microbiol.">
        <title>The Global Catalogue of Microorganisms (GCM) 10K type strain sequencing project: providing services to taxonomists for standard genome sequencing and annotation.</title>
        <authorList>
            <consortium name="The Broad Institute Genomics Platform"/>
            <consortium name="The Broad Institute Genome Sequencing Center for Infectious Disease"/>
            <person name="Wu L."/>
            <person name="Ma J."/>
        </authorList>
    </citation>
    <scope>NUCLEOTIDE SEQUENCE [LARGE SCALE GENOMIC DNA]</scope>
    <source>
        <strain evidence="10">JCM 18304</strain>
    </source>
</reference>
<evidence type="ECO:0000256" key="5">
    <source>
        <dbReference type="ARBA" id="ARBA00022989"/>
    </source>
</evidence>
<feature type="transmembrane region" description="Helical" evidence="7">
    <location>
        <begin position="142"/>
        <end position="162"/>
    </location>
</feature>
<evidence type="ECO:0000259" key="8">
    <source>
        <dbReference type="Pfam" id="PF19053"/>
    </source>
</evidence>
<keyword evidence="4 7" id="KW-0812">Transmembrane</keyword>
<keyword evidence="3" id="KW-1003">Cell membrane</keyword>
<feature type="transmembrane region" description="Helical" evidence="7">
    <location>
        <begin position="169"/>
        <end position="190"/>
    </location>
</feature>
<keyword evidence="5 7" id="KW-1133">Transmembrane helix</keyword>
<dbReference type="InterPro" id="IPR006707">
    <property type="entry name" value="T7SS_EccD"/>
</dbReference>